<dbReference type="VEuPathDB" id="TriTrypDB:C4B63_81g62"/>
<evidence type="ECO:0000256" key="6">
    <source>
        <dbReference type="PIRNR" id="PIRNR000517"/>
    </source>
</evidence>
<dbReference type="GO" id="GO:0006572">
    <property type="term" value="P:L-tyrosine catabolic process"/>
    <property type="evidence" value="ECO:0007669"/>
    <property type="project" value="TreeGrafter"/>
</dbReference>
<feature type="modified residue" description="N6-(pyridoxal phosphate)lysine" evidence="7">
    <location>
        <position position="248"/>
    </location>
</feature>
<reference evidence="9 10" key="1">
    <citation type="journal article" date="2018" name="Microb. Genom.">
        <title>Expanding an expanded genome: long-read sequencing of Trypanosoma cruzi.</title>
        <authorList>
            <person name="Berna L."/>
            <person name="Rodriguez M."/>
            <person name="Chiribao M.L."/>
            <person name="Parodi-Talice A."/>
            <person name="Pita S."/>
            <person name="Rijo G."/>
            <person name="Alvarez-Valin F."/>
            <person name="Robello C."/>
        </authorList>
    </citation>
    <scope>NUCLEOTIDE SEQUENCE [LARGE SCALE GENOMIC DNA]</scope>
    <source>
        <strain evidence="9 10">Dm28c</strain>
    </source>
</reference>
<evidence type="ECO:0000256" key="5">
    <source>
        <dbReference type="ARBA" id="ARBA00022898"/>
    </source>
</evidence>
<dbReference type="CDD" id="cd00609">
    <property type="entry name" value="AAT_like"/>
    <property type="match status" value="1"/>
</dbReference>
<dbReference type="VEuPathDB" id="TriTrypDB:TcG_05708"/>
<dbReference type="InterPro" id="IPR015424">
    <property type="entry name" value="PyrdxlP-dep_Trfase"/>
</dbReference>
<dbReference type="GO" id="GO:0030170">
    <property type="term" value="F:pyridoxal phosphate binding"/>
    <property type="evidence" value="ECO:0007669"/>
    <property type="project" value="InterPro"/>
</dbReference>
<dbReference type="Gene3D" id="3.40.640.10">
    <property type="entry name" value="Type I PLP-dependent aspartate aminotransferase-like (Major domain)"/>
    <property type="match status" value="1"/>
</dbReference>
<keyword evidence="5 6" id="KW-0663">Pyridoxal phosphate</keyword>
<dbReference type="VEuPathDB" id="TriTrypDB:TcCL_NonESM13128"/>
<protein>
    <submittedName>
        <fullName evidence="9">Putative glutamine aminotransferase</fullName>
    </submittedName>
</protein>
<feature type="domain" description="Aminotransferase class I/classII large" evidence="8">
    <location>
        <begin position="35"/>
        <end position="401"/>
    </location>
</feature>
<dbReference type="SUPFAM" id="SSF53383">
    <property type="entry name" value="PLP-dependent transferases"/>
    <property type="match status" value="1"/>
</dbReference>
<dbReference type="VEuPathDB" id="TriTrypDB:TcBrA4_0017650"/>
<keyword evidence="4 9" id="KW-0808">Transferase</keyword>
<dbReference type="InterPro" id="IPR005958">
    <property type="entry name" value="TyrNic_aminoTrfase"/>
</dbReference>
<evidence type="ECO:0000259" key="8">
    <source>
        <dbReference type="Pfam" id="PF00155"/>
    </source>
</evidence>
<dbReference type="VEuPathDB" id="TriTrypDB:TcCL_NonESM06137"/>
<dbReference type="InterPro" id="IPR015422">
    <property type="entry name" value="PyrdxlP-dep_Trfase_small"/>
</dbReference>
<gene>
    <name evidence="9" type="ORF">C4B63_81g62</name>
</gene>
<evidence type="ECO:0000256" key="4">
    <source>
        <dbReference type="ARBA" id="ARBA00022679"/>
    </source>
</evidence>
<comment type="similarity">
    <text evidence="2 6">Belongs to the class-I pyridoxal-phosphate-dependent aminotransferase family.</text>
</comment>
<dbReference type="GO" id="GO:0004838">
    <property type="term" value="F:L-tyrosine-2-oxoglutarate transaminase activity"/>
    <property type="evidence" value="ECO:0007669"/>
    <property type="project" value="TreeGrafter"/>
</dbReference>
<dbReference type="Proteomes" id="UP000246121">
    <property type="component" value="Unassembled WGS sequence"/>
</dbReference>
<accession>A0A2V2UXW9</accession>
<evidence type="ECO:0000313" key="9">
    <source>
        <dbReference type="EMBL" id="PWU88022.1"/>
    </source>
</evidence>
<dbReference type="Gene3D" id="3.90.1150.10">
    <property type="entry name" value="Aspartate Aminotransferase, domain 1"/>
    <property type="match status" value="1"/>
</dbReference>
<evidence type="ECO:0000256" key="7">
    <source>
        <dbReference type="PIRSR" id="PIRSR000517-1"/>
    </source>
</evidence>
<dbReference type="VEuPathDB" id="TriTrypDB:TCSYLVIO_005015"/>
<evidence type="ECO:0000256" key="2">
    <source>
        <dbReference type="ARBA" id="ARBA00007441"/>
    </source>
</evidence>
<dbReference type="NCBIfam" id="TIGR01265">
    <property type="entry name" value="tyr_nico_aTase"/>
    <property type="match status" value="1"/>
</dbReference>
<dbReference type="InterPro" id="IPR004839">
    <property type="entry name" value="Aminotransferase_I/II_large"/>
</dbReference>
<comment type="cofactor">
    <cofactor evidence="1 6 7">
        <name>pyridoxal 5'-phosphate</name>
        <dbReference type="ChEBI" id="CHEBI:597326"/>
    </cofactor>
</comment>
<dbReference type="VEuPathDB" id="TriTrypDB:ECC02_002010"/>
<name>A0A2V2UXW9_TRYCR</name>
<dbReference type="InterPro" id="IPR015421">
    <property type="entry name" value="PyrdxlP-dep_Trfase_major"/>
</dbReference>
<evidence type="ECO:0000256" key="3">
    <source>
        <dbReference type="ARBA" id="ARBA00022576"/>
    </source>
</evidence>
<dbReference type="PANTHER" id="PTHR45744:SF2">
    <property type="entry name" value="TYROSINE AMINOTRANSFERASE"/>
    <property type="match status" value="1"/>
</dbReference>
<dbReference type="VEuPathDB" id="TriTrypDB:TcCLB.503747.10"/>
<dbReference type="VEuPathDB" id="TriTrypDB:TcCLB.510187.70"/>
<organism evidence="9 10">
    <name type="scientific">Trypanosoma cruzi</name>
    <dbReference type="NCBI Taxonomy" id="5693"/>
    <lineage>
        <taxon>Eukaryota</taxon>
        <taxon>Discoba</taxon>
        <taxon>Euglenozoa</taxon>
        <taxon>Kinetoplastea</taxon>
        <taxon>Metakinetoplastina</taxon>
        <taxon>Trypanosomatida</taxon>
        <taxon>Trypanosomatidae</taxon>
        <taxon>Trypanosoma</taxon>
        <taxon>Schizotrypanum</taxon>
    </lineage>
</organism>
<dbReference type="EMBL" id="PRFA01000081">
    <property type="protein sequence ID" value="PWU88022.1"/>
    <property type="molecule type" value="Genomic_DNA"/>
</dbReference>
<dbReference type="VEuPathDB" id="TriTrypDB:Tc_MARK_6180"/>
<dbReference type="AlphaFoldDB" id="A0A2V2UXW9"/>
<proteinExistence type="inferred from homology"/>
<dbReference type="PANTHER" id="PTHR45744">
    <property type="entry name" value="TYROSINE AMINOTRANSFERASE"/>
    <property type="match status" value="1"/>
</dbReference>
<comment type="caution">
    <text evidence="9">The sequence shown here is derived from an EMBL/GenBank/DDBJ whole genome shotgun (WGS) entry which is preliminary data.</text>
</comment>
<dbReference type="PRINTS" id="PR00753">
    <property type="entry name" value="ACCSYNTHASE"/>
</dbReference>
<dbReference type="VEuPathDB" id="TriTrypDB:BCY84_22866"/>
<dbReference type="PIRSF" id="PIRSF000517">
    <property type="entry name" value="Tyr_transaminase"/>
    <property type="match status" value="1"/>
</dbReference>
<dbReference type="VEuPathDB" id="TriTrypDB:TCDM_06595"/>
<dbReference type="Pfam" id="PF00155">
    <property type="entry name" value="Aminotran_1_2"/>
    <property type="match status" value="1"/>
</dbReference>
<evidence type="ECO:0000256" key="1">
    <source>
        <dbReference type="ARBA" id="ARBA00001933"/>
    </source>
</evidence>
<keyword evidence="3 9" id="KW-0032">Aminotransferase</keyword>
<evidence type="ECO:0000313" key="10">
    <source>
        <dbReference type="Proteomes" id="UP000246121"/>
    </source>
</evidence>
<sequence>MESWKVLEPSTMSKRGVNTLECITLRNSKAPANKSQLKLSIGDPTHDGNLVAPPSAVDALVRCVEGNKCNGYPQMTGRPDAREAVAQYWGKNFAPQQAAHCKGENVVFGCGVSDVFIISLTSLCDEGDNILIPKPCFSFYDFACELYSVEARHYLCNHEKDWEIDFDHLRSLVDGRTKAILMNNPSNPCGSNFSRQHIADLIRVCEELHLPLIADEIYAGLVFSGETFTSVADFDTPVPRFILGGLSKVFMVPGWRLGWALLMDTHGHAGDVMRGMQNLSTVALGPCAVVQGALPEILSQTPESYFKSNAEELRENAVVLAKAIQQCHGLSCTVPQGSMFIMVGVNTKLFKDITNDMEFYEMLEDEENVQVVPGEDLHMPGYFRIVVSRPKKIVDEVAARIHDFCERHKKAA</sequence>
<dbReference type="OrthoDB" id="7042322at2759"/>
<dbReference type="VEuPathDB" id="TriTrypDB:C3747_57g71"/>